<dbReference type="PANTHER" id="PTHR42988">
    <property type="entry name" value="PHOSPHOHYDROLASE"/>
    <property type="match status" value="1"/>
</dbReference>
<comment type="caution">
    <text evidence="6">The sequence shown here is derived from an EMBL/GenBank/DDBJ whole genome shotgun (WGS) entry which is preliminary data.</text>
</comment>
<evidence type="ECO:0000313" key="6">
    <source>
        <dbReference type="EMBL" id="GAA4608859.1"/>
    </source>
</evidence>
<name>A0ABP8TKM4_9ACTN</name>
<evidence type="ECO:0000256" key="1">
    <source>
        <dbReference type="ARBA" id="ARBA00022723"/>
    </source>
</evidence>
<dbReference type="Gene3D" id="3.60.21.10">
    <property type="match status" value="1"/>
</dbReference>
<keyword evidence="1" id="KW-0479">Metal-binding</keyword>
<organism evidence="6 7">
    <name type="scientific">Actinoallomurus liliacearum</name>
    <dbReference type="NCBI Taxonomy" id="1080073"/>
    <lineage>
        <taxon>Bacteria</taxon>
        <taxon>Bacillati</taxon>
        <taxon>Actinomycetota</taxon>
        <taxon>Actinomycetes</taxon>
        <taxon>Streptosporangiales</taxon>
        <taxon>Thermomonosporaceae</taxon>
        <taxon>Actinoallomurus</taxon>
    </lineage>
</organism>
<dbReference type="InterPro" id="IPR050884">
    <property type="entry name" value="CNP_phosphodiesterase-III"/>
</dbReference>
<evidence type="ECO:0000256" key="4">
    <source>
        <dbReference type="ARBA" id="ARBA00025742"/>
    </source>
</evidence>
<keyword evidence="3" id="KW-0408">Iron</keyword>
<dbReference type="InterPro" id="IPR004843">
    <property type="entry name" value="Calcineurin-like_PHP"/>
</dbReference>
<evidence type="ECO:0000313" key="7">
    <source>
        <dbReference type="Proteomes" id="UP001500212"/>
    </source>
</evidence>
<dbReference type="Proteomes" id="UP001500212">
    <property type="component" value="Unassembled WGS sequence"/>
</dbReference>
<reference evidence="7" key="1">
    <citation type="journal article" date="2019" name="Int. J. Syst. Evol. Microbiol.">
        <title>The Global Catalogue of Microorganisms (GCM) 10K type strain sequencing project: providing services to taxonomists for standard genome sequencing and annotation.</title>
        <authorList>
            <consortium name="The Broad Institute Genomics Platform"/>
            <consortium name="The Broad Institute Genome Sequencing Center for Infectious Disease"/>
            <person name="Wu L."/>
            <person name="Ma J."/>
        </authorList>
    </citation>
    <scope>NUCLEOTIDE SEQUENCE [LARGE SCALE GENOMIC DNA]</scope>
    <source>
        <strain evidence="7">JCM 17938</strain>
    </source>
</reference>
<keyword evidence="2" id="KW-0378">Hydrolase</keyword>
<protein>
    <submittedName>
        <fullName evidence="6">Metallophosphoesterase</fullName>
    </submittedName>
</protein>
<accession>A0ABP8TKM4</accession>
<evidence type="ECO:0000256" key="3">
    <source>
        <dbReference type="ARBA" id="ARBA00023004"/>
    </source>
</evidence>
<evidence type="ECO:0000259" key="5">
    <source>
        <dbReference type="Pfam" id="PF00149"/>
    </source>
</evidence>
<dbReference type="EMBL" id="BAABHJ010000008">
    <property type="protein sequence ID" value="GAA4608859.1"/>
    <property type="molecule type" value="Genomic_DNA"/>
</dbReference>
<keyword evidence="7" id="KW-1185">Reference proteome</keyword>
<comment type="similarity">
    <text evidence="4">Belongs to the cyclic nucleotide phosphodiesterase class-III family.</text>
</comment>
<proteinExistence type="inferred from homology"/>
<feature type="domain" description="Calcineurin-like phosphoesterase" evidence="5">
    <location>
        <begin position="18"/>
        <end position="203"/>
    </location>
</feature>
<dbReference type="Pfam" id="PF00149">
    <property type="entry name" value="Metallophos"/>
    <property type="match status" value="1"/>
</dbReference>
<gene>
    <name evidence="6" type="ORF">GCM10023195_35160</name>
</gene>
<evidence type="ECO:0000256" key="2">
    <source>
        <dbReference type="ARBA" id="ARBA00022801"/>
    </source>
</evidence>
<dbReference type="InterPro" id="IPR029052">
    <property type="entry name" value="Metallo-depent_PP-like"/>
</dbReference>
<dbReference type="PANTHER" id="PTHR42988:SF2">
    <property type="entry name" value="CYCLIC NUCLEOTIDE PHOSPHODIESTERASE CBUA0032-RELATED"/>
    <property type="match status" value="1"/>
</dbReference>
<sequence>MALNPLPPTPYVRRVIVFAHLSDTHLDGGPRAAARTRAALAHLDRLPYDLDAVLVTGDIADHGLPAEYEEARGLLASRHPVLTCPGNHDVRAAFRTALLGEPAADVPINRVHRAPGAVFALCDSSIPGRDDGRLDEETLTWLEAVLAETPPTMPVLVAFHHPPVVLHVPYIDGIRQFGEDRLAALVTRHPNVAAIVCGHAHTPAATTFAGRPLVVAPGVVSTVRLPWETGTAGTDGLVDHEIPPAFAFHVLDDDGRLTTHYRVVVP</sequence>
<dbReference type="SUPFAM" id="SSF56300">
    <property type="entry name" value="Metallo-dependent phosphatases"/>
    <property type="match status" value="1"/>
</dbReference>